<evidence type="ECO:0000259" key="10">
    <source>
        <dbReference type="PROSITE" id="PS50835"/>
    </source>
</evidence>
<feature type="compositionally biased region" description="Low complexity" evidence="8">
    <location>
        <begin position="152"/>
        <end position="162"/>
    </location>
</feature>
<evidence type="ECO:0000256" key="9">
    <source>
        <dbReference type="SAM" id="Phobius"/>
    </source>
</evidence>
<evidence type="ECO:0000256" key="2">
    <source>
        <dbReference type="ARBA" id="ARBA00022692"/>
    </source>
</evidence>
<evidence type="ECO:0000313" key="12">
    <source>
        <dbReference type="Proteomes" id="UP001166674"/>
    </source>
</evidence>
<feature type="compositionally biased region" description="Polar residues" evidence="8">
    <location>
        <begin position="134"/>
        <end position="151"/>
    </location>
</feature>
<dbReference type="PANTHER" id="PTHR11860:SF117">
    <property type="entry name" value="PROTEIN CD300H"/>
    <property type="match status" value="1"/>
</dbReference>
<dbReference type="GO" id="GO:0005886">
    <property type="term" value="C:plasma membrane"/>
    <property type="evidence" value="ECO:0007669"/>
    <property type="project" value="UniProtKB-SubCell"/>
</dbReference>
<dbReference type="EMBL" id="JAATJV010256800">
    <property type="protein sequence ID" value="MBZ3875731.1"/>
    <property type="molecule type" value="Genomic_DNA"/>
</dbReference>
<dbReference type="GO" id="GO:0004888">
    <property type="term" value="F:transmembrane signaling receptor activity"/>
    <property type="evidence" value="ECO:0007669"/>
    <property type="project" value="TreeGrafter"/>
</dbReference>
<dbReference type="InterPro" id="IPR003599">
    <property type="entry name" value="Ig_sub"/>
</dbReference>
<sequence length="304" mass="33120">MAAPAGCAPLSCPSKVEGTVGGSLSVQCRYEEEYKDKPKSWCKKSFLCNDLVKTTDSEREVRSGRVSISDHPANLSLTVTMEHLTLEDAGSYECQVDTPWHDGFDPGFRVKVTVLPATLETPTSVPLPKTSTTIIKTPAAPSTSLATESDTPGSSSQGLHHGQGPGLPVLLSGLALLLLLLLLVGSSLLAWRRLQRRVEAGERSELSQHLRQAVEQSEPYYANLKLQTWSLQEEPAPPKQVEVEYSTVARASEALHYTSVVFDSEKQDSKANGVSPQRPREEEPEYSVIGKPRDSHLSPHPCPP</sequence>
<dbReference type="FunFam" id="2.60.40.10:FF:000370">
    <property type="entry name" value="CMRF35-like molecule 1"/>
    <property type="match status" value="1"/>
</dbReference>
<dbReference type="CDD" id="cd05716">
    <property type="entry name" value="IgV_pIgR_like"/>
    <property type="match status" value="1"/>
</dbReference>
<keyword evidence="6" id="KW-1015">Disulfide bond</keyword>
<evidence type="ECO:0000256" key="6">
    <source>
        <dbReference type="ARBA" id="ARBA00023157"/>
    </source>
</evidence>
<evidence type="ECO:0000256" key="5">
    <source>
        <dbReference type="ARBA" id="ARBA00023136"/>
    </source>
</evidence>
<reference evidence="11" key="1">
    <citation type="submission" date="2020-03" db="EMBL/GenBank/DDBJ databases">
        <title>Studies in the Genomics of Life Span.</title>
        <authorList>
            <person name="Glass D."/>
        </authorList>
    </citation>
    <scope>NUCLEOTIDE SEQUENCE</scope>
    <source>
        <strain evidence="11">SUZIE</strain>
        <tissue evidence="11">Muscle</tissue>
    </source>
</reference>
<evidence type="ECO:0000313" key="11">
    <source>
        <dbReference type="EMBL" id="MBZ3875731.1"/>
    </source>
</evidence>
<dbReference type="Gene3D" id="2.60.40.10">
    <property type="entry name" value="Immunoglobulins"/>
    <property type="match status" value="1"/>
</dbReference>
<evidence type="ECO:0000256" key="1">
    <source>
        <dbReference type="ARBA" id="ARBA00004251"/>
    </source>
</evidence>
<comment type="caution">
    <text evidence="11">The sequence shown here is derived from an EMBL/GenBank/DDBJ whole genome shotgun (WGS) entry which is preliminary data.</text>
</comment>
<keyword evidence="5 9" id="KW-0472">Membrane</keyword>
<dbReference type="PANTHER" id="PTHR11860">
    <property type="entry name" value="POLYMERIC-IMMUNOGLOBULIN RECEPTOR"/>
    <property type="match status" value="1"/>
</dbReference>
<feature type="transmembrane region" description="Helical" evidence="9">
    <location>
        <begin position="169"/>
        <end position="191"/>
    </location>
</feature>
<gene>
    <name evidence="11" type="ORF">SUZIE_134385</name>
</gene>
<proteinExistence type="predicted"/>
<dbReference type="Pfam" id="PF07686">
    <property type="entry name" value="V-set"/>
    <property type="match status" value="1"/>
</dbReference>
<evidence type="ECO:0000256" key="4">
    <source>
        <dbReference type="ARBA" id="ARBA00022859"/>
    </source>
</evidence>
<keyword evidence="9" id="KW-1133">Transmembrane helix</keyword>
<protein>
    <submittedName>
        <fullName evidence="11">CMRF35-like molecule 8</fullName>
    </submittedName>
</protein>
<feature type="region of interest" description="Disordered" evidence="8">
    <location>
        <begin position="134"/>
        <end position="162"/>
    </location>
</feature>
<dbReference type="Pfam" id="PF15330">
    <property type="entry name" value="SIT"/>
    <property type="match status" value="1"/>
</dbReference>
<comment type="subcellular location">
    <subcellularLocation>
        <location evidence="1">Cell membrane</location>
        <topology evidence="1">Single-pass type I membrane protein</topology>
    </subcellularLocation>
</comment>
<dbReference type="SMART" id="SM00409">
    <property type="entry name" value="IG"/>
    <property type="match status" value="1"/>
</dbReference>
<evidence type="ECO:0000256" key="3">
    <source>
        <dbReference type="ARBA" id="ARBA00022729"/>
    </source>
</evidence>
<dbReference type="InterPro" id="IPR050671">
    <property type="entry name" value="CD300_family_receptors"/>
</dbReference>
<dbReference type="PROSITE" id="PS50835">
    <property type="entry name" value="IG_LIKE"/>
    <property type="match status" value="1"/>
</dbReference>
<dbReference type="SUPFAM" id="SSF48726">
    <property type="entry name" value="Immunoglobulin"/>
    <property type="match status" value="1"/>
</dbReference>
<dbReference type="Proteomes" id="UP001166674">
    <property type="component" value="Unassembled WGS sequence"/>
</dbReference>
<dbReference type="InterPro" id="IPR036179">
    <property type="entry name" value="Ig-like_dom_sf"/>
</dbReference>
<feature type="region of interest" description="Disordered" evidence="8">
    <location>
        <begin position="261"/>
        <end position="304"/>
    </location>
</feature>
<evidence type="ECO:0000256" key="8">
    <source>
        <dbReference type="SAM" id="MobiDB-lite"/>
    </source>
</evidence>
<keyword evidence="4" id="KW-0391">Immunity</keyword>
<name>A0AA41SX47_SCICA</name>
<organism evidence="11 12">
    <name type="scientific">Sciurus carolinensis</name>
    <name type="common">Eastern gray squirrel</name>
    <dbReference type="NCBI Taxonomy" id="30640"/>
    <lineage>
        <taxon>Eukaryota</taxon>
        <taxon>Metazoa</taxon>
        <taxon>Chordata</taxon>
        <taxon>Craniata</taxon>
        <taxon>Vertebrata</taxon>
        <taxon>Euteleostomi</taxon>
        <taxon>Mammalia</taxon>
        <taxon>Eutheria</taxon>
        <taxon>Euarchontoglires</taxon>
        <taxon>Glires</taxon>
        <taxon>Rodentia</taxon>
        <taxon>Sciuromorpha</taxon>
        <taxon>Sciuridae</taxon>
        <taxon>Sciurinae</taxon>
        <taxon>Sciurini</taxon>
        <taxon>Sciurus</taxon>
    </lineage>
</organism>
<dbReference type="InterPro" id="IPR013783">
    <property type="entry name" value="Ig-like_fold"/>
</dbReference>
<dbReference type="InterPro" id="IPR007110">
    <property type="entry name" value="Ig-like_dom"/>
</dbReference>
<feature type="domain" description="Ig-like" evidence="10">
    <location>
        <begin position="4"/>
        <end position="96"/>
    </location>
</feature>
<dbReference type="GO" id="GO:0002376">
    <property type="term" value="P:immune system process"/>
    <property type="evidence" value="ECO:0007669"/>
    <property type="project" value="UniProtKB-KW"/>
</dbReference>
<evidence type="ECO:0000256" key="7">
    <source>
        <dbReference type="ARBA" id="ARBA00023170"/>
    </source>
</evidence>
<keyword evidence="3" id="KW-0732">Signal</keyword>
<dbReference type="InterPro" id="IPR013106">
    <property type="entry name" value="Ig_V-set"/>
</dbReference>
<keyword evidence="2 9" id="KW-0812">Transmembrane</keyword>
<keyword evidence="7" id="KW-0675">Receptor</keyword>
<keyword evidence="12" id="KW-1185">Reference proteome</keyword>
<accession>A0AA41SX47</accession>
<dbReference type="AlphaFoldDB" id="A0AA41SX47"/>